<dbReference type="EMBL" id="PNYC01000005">
    <property type="protein sequence ID" value="PMS37129.1"/>
    <property type="molecule type" value="Genomic_DNA"/>
</dbReference>
<dbReference type="STRING" id="863227.GCA_000373005_02048"/>
<evidence type="ECO:0000256" key="2">
    <source>
        <dbReference type="SAM" id="Phobius"/>
    </source>
</evidence>
<proteinExistence type="predicted"/>
<evidence type="ECO:0000313" key="3">
    <source>
        <dbReference type="EMBL" id="PMS37129.1"/>
    </source>
</evidence>
<keyword evidence="2" id="KW-1133">Transmembrane helix</keyword>
<gene>
    <name evidence="3" type="ORF">C0Z20_10545</name>
</gene>
<accession>A0A2N7X5U2</accession>
<feature type="compositionally biased region" description="Low complexity" evidence="1">
    <location>
        <begin position="216"/>
        <end position="264"/>
    </location>
</feature>
<dbReference type="AlphaFoldDB" id="A0A2N7X5U2"/>
<keyword evidence="2" id="KW-0812">Transmembrane</keyword>
<name>A0A2N7X5U2_9BURK</name>
<dbReference type="OrthoDB" id="9080181at2"/>
<feature type="region of interest" description="Disordered" evidence="1">
    <location>
        <begin position="208"/>
        <end position="270"/>
    </location>
</feature>
<organism evidence="3 4">
    <name type="scientific">Trinickia symbiotica</name>
    <dbReference type="NCBI Taxonomy" id="863227"/>
    <lineage>
        <taxon>Bacteria</taxon>
        <taxon>Pseudomonadati</taxon>
        <taxon>Pseudomonadota</taxon>
        <taxon>Betaproteobacteria</taxon>
        <taxon>Burkholderiales</taxon>
        <taxon>Burkholderiaceae</taxon>
        <taxon>Trinickia</taxon>
    </lineage>
</organism>
<evidence type="ECO:0000256" key="1">
    <source>
        <dbReference type="SAM" id="MobiDB-lite"/>
    </source>
</evidence>
<sequence>MTRAQPTQEAPAPGAGTMFALRAIGLVLLARWLYSMSEMGYGASFSAMTSSPWASINAVLIFLLIVLPGAQARADRPFHPLPQWLRQALRFFAFLGLLFALWSIGVFVWAAGGRRTVHAIAETNGWLVVAPALYAAVLWICRPRPLWRTNIAARRFAIGRYAVALDPATRTVVVWVESRKLGQYDARELSVNWPAAEALEREALMPQAAGHPGAHVSAPDVDSSRSVAASPDAVDSARPASAASPRPGVGPRGPGAAAHGPRTTGRARRSRVELLWDSPAAAGHNRETVFRVALTTEGDRAAARALDATLRRGSHL</sequence>
<evidence type="ECO:0000313" key="4">
    <source>
        <dbReference type="Proteomes" id="UP000235777"/>
    </source>
</evidence>
<keyword evidence="4" id="KW-1185">Reference proteome</keyword>
<dbReference type="Proteomes" id="UP000235777">
    <property type="component" value="Unassembled WGS sequence"/>
</dbReference>
<dbReference type="RefSeq" id="WP_018440595.1">
    <property type="nucleotide sequence ID" value="NZ_KB890171.1"/>
</dbReference>
<protein>
    <submittedName>
        <fullName evidence="3">Uncharacterized protein</fullName>
    </submittedName>
</protein>
<keyword evidence="2" id="KW-0472">Membrane</keyword>
<feature type="transmembrane region" description="Helical" evidence="2">
    <location>
        <begin position="91"/>
        <end position="111"/>
    </location>
</feature>
<feature type="transmembrane region" description="Helical" evidence="2">
    <location>
        <begin position="12"/>
        <end position="33"/>
    </location>
</feature>
<feature type="transmembrane region" description="Helical" evidence="2">
    <location>
        <begin position="53"/>
        <end position="70"/>
    </location>
</feature>
<feature type="transmembrane region" description="Helical" evidence="2">
    <location>
        <begin position="123"/>
        <end position="141"/>
    </location>
</feature>
<comment type="caution">
    <text evidence="3">The sequence shown here is derived from an EMBL/GenBank/DDBJ whole genome shotgun (WGS) entry which is preliminary data.</text>
</comment>
<reference evidence="3 4" key="1">
    <citation type="submission" date="2018-01" db="EMBL/GenBank/DDBJ databases">
        <title>Whole genome analyses suggest that Burkholderia sensu lato contains two further novel genera in the rhizoxinica-symbiotica group Mycetohabitans gen. nov., and Trinickia gen. nov.: implications for the evolution of diazotrophy and nodulation in the Burkholderiaceae.</title>
        <authorList>
            <person name="Estrada-de los Santos P."/>
            <person name="Palmer M."/>
            <person name="Chavez-Ramirez B."/>
            <person name="Beukes C."/>
            <person name="Steenkamp E.T."/>
            <person name="Hirsch A.M."/>
            <person name="Manyaka P."/>
            <person name="Maluk M."/>
            <person name="Lafos M."/>
            <person name="Crook M."/>
            <person name="Gross E."/>
            <person name="Simon M.F."/>
            <person name="Bueno dos Reis Junior F."/>
            <person name="Poole P.S."/>
            <person name="Venter S.N."/>
            <person name="James E.K."/>
        </authorList>
    </citation>
    <scope>NUCLEOTIDE SEQUENCE [LARGE SCALE GENOMIC DNA]</scope>
    <source>
        <strain evidence="3 4">JPY 581</strain>
    </source>
</reference>